<dbReference type="AlphaFoldDB" id="A0A8J4FLC9"/>
<evidence type="ECO:0000256" key="2">
    <source>
        <dbReference type="SAM" id="MobiDB-lite"/>
    </source>
</evidence>
<feature type="compositionally biased region" description="Basic residues" evidence="2">
    <location>
        <begin position="39"/>
        <end position="49"/>
    </location>
</feature>
<feature type="region of interest" description="Disordered" evidence="2">
    <location>
        <begin position="1"/>
        <end position="129"/>
    </location>
</feature>
<gene>
    <name evidence="3" type="ORF">Vretifemale_10184</name>
</gene>
<dbReference type="OrthoDB" id="551763at2759"/>
<proteinExistence type="predicted"/>
<name>A0A8J4FLC9_9CHLO</name>
<feature type="compositionally biased region" description="Polar residues" evidence="2">
    <location>
        <begin position="112"/>
        <end position="122"/>
    </location>
</feature>
<feature type="compositionally biased region" description="Basic and acidic residues" evidence="2">
    <location>
        <begin position="16"/>
        <end position="29"/>
    </location>
</feature>
<accession>A0A8J4FLC9</accession>
<evidence type="ECO:0000313" key="4">
    <source>
        <dbReference type="Proteomes" id="UP000747110"/>
    </source>
</evidence>
<evidence type="ECO:0000313" key="3">
    <source>
        <dbReference type="EMBL" id="GIL81084.1"/>
    </source>
</evidence>
<evidence type="ECO:0000256" key="1">
    <source>
        <dbReference type="SAM" id="Coils"/>
    </source>
</evidence>
<feature type="compositionally biased region" description="Low complexity" evidence="2">
    <location>
        <begin position="75"/>
        <end position="84"/>
    </location>
</feature>
<comment type="caution">
    <text evidence="3">The sequence shown here is derived from an EMBL/GenBank/DDBJ whole genome shotgun (WGS) entry which is preliminary data.</text>
</comment>
<organism evidence="3 4">
    <name type="scientific">Volvox reticuliferus</name>
    <dbReference type="NCBI Taxonomy" id="1737510"/>
    <lineage>
        <taxon>Eukaryota</taxon>
        <taxon>Viridiplantae</taxon>
        <taxon>Chlorophyta</taxon>
        <taxon>core chlorophytes</taxon>
        <taxon>Chlorophyceae</taxon>
        <taxon>CS clade</taxon>
        <taxon>Chlamydomonadales</taxon>
        <taxon>Volvocaceae</taxon>
        <taxon>Volvox</taxon>
    </lineage>
</organism>
<keyword evidence="1" id="KW-0175">Coiled coil</keyword>
<dbReference type="Proteomes" id="UP000747110">
    <property type="component" value="Unassembled WGS sequence"/>
</dbReference>
<reference evidence="3" key="1">
    <citation type="journal article" date="2021" name="Proc. Natl. Acad. Sci. U.S.A.">
        <title>Three genomes in the algal genus Volvox reveal the fate of a haploid sex-determining region after a transition to homothallism.</title>
        <authorList>
            <person name="Yamamoto K."/>
            <person name="Hamaji T."/>
            <person name="Kawai-Toyooka H."/>
            <person name="Matsuzaki R."/>
            <person name="Takahashi F."/>
            <person name="Nishimura Y."/>
            <person name="Kawachi M."/>
            <person name="Noguchi H."/>
            <person name="Minakuchi Y."/>
            <person name="Umen J.G."/>
            <person name="Toyoda A."/>
            <person name="Nozaki H."/>
        </authorList>
    </citation>
    <scope>NUCLEOTIDE SEQUENCE</scope>
    <source>
        <strain evidence="3">NIES-3786</strain>
    </source>
</reference>
<dbReference type="EMBL" id="BNCP01000020">
    <property type="protein sequence ID" value="GIL81084.1"/>
    <property type="molecule type" value="Genomic_DNA"/>
</dbReference>
<feature type="coiled-coil region" evidence="1">
    <location>
        <begin position="136"/>
        <end position="173"/>
    </location>
</feature>
<keyword evidence="4" id="KW-1185">Reference proteome</keyword>
<sequence>MDRGRQARSVSRSRTRRDDRRRESVHSSHESLAGNLSPGRHHPGNHSHRREGSSGGFFKNLFGRRDKHGQDIVNQQQYQQQYQQVPGDVSSPRPAPPASSSPGAKLKALFSRSPQGKSSRNASPAPARGPVEELQVKELQHHVQLLKAELEGYEKIKQQLQAEQRAAQEWKEKWNYQNFKLNLMVDMLVLRVLELEQPSAT</sequence>
<protein>
    <submittedName>
        <fullName evidence="3">Uncharacterized protein</fullName>
    </submittedName>
</protein>